<dbReference type="PANTHER" id="PTHR47331:SF2">
    <property type="match status" value="1"/>
</dbReference>
<accession>A0A6A0GW68</accession>
<dbReference type="AlphaFoldDB" id="A0A6A0GW68"/>
<dbReference type="InterPro" id="IPR008042">
    <property type="entry name" value="Retrotrans_Pao"/>
</dbReference>
<reference evidence="1" key="2">
    <citation type="journal article" date="2018" name="Environ. Sci. Technol.">
        <title>The Toxicogenome of Hyalella azteca: A Model for Sediment Ecotoxicology and Evolutionary Toxicology.</title>
        <authorList>
            <person name="Poynton H.C."/>
            <person name="Hasenbein S."/>
            <person name="Benoit J.B."/>
            <person name="Sepulveda M.S."/>
            <person name="Poelchau M.F."/>
            <person name="Hughes D.S.T."/>
            <person name="Murali S.C."/>
            <person name="Chen S."/>
            <person name="Glastad K.M."/>
            <person name="Goodisman M.A.D."/>
            <person name="Werren J.H."/>
            <person name="Vineis J.H."/>
            <person name="Bowen J.L."/>
            <person name="Friedrich M."/>
            <person name="Jones J."/>
            <person name="Robertson H.M."/>
            <person name="Feyereisen R."/>
            <person name="Mechler-Hickson A."/>
            <person name="Mathers N."/>
            <person name="Lee C.E."/>
            <person name="Colbourne J.K."/>
            <person name="Biales A."/>
            <person name="Johnston J.S."/>
            <person name="Wellborn G.A."/>
            <person name="Rosendale A.J."/>
            <person name="Cridge A.G."/>
            <person name="Munoz-Torres M.C."/>
            <person name="Bain P.A."/>
            <person name="Manny A.R."/>
            <person name="Major K.M."/>
            <person name="Lambert F.N."/>
            <person name="Vulpe C.D."/>
            <person name="Tuck P."/>
            <person name="Blalock B.J."/>
            <person name="Lin Y.Y."/>
            <person name="Smith M.E."/>
            <person name="Ochoa-Acuna H."/>
            <person name="Chen M.M."/>
            <person name="Childers C.P."/>
            <person name="Qu J."/>
            <person name="Dugan S."/>
            <person name="Lee S.L."/>
            <person name="Chao H."/>
            <person name="Dinh H."/>
            <person name="Han Y."/>
            <person name="Doddapaneni H."/>
            <person name="Worley K.C."/>
            <person name="Muzny D.M."/>
            <person name="Gibbs R.A."/>
            <person name="Richards S."/>
        </authorList>
    </citation>
    <scope>NUCLEOTIDE SEQUENCE</scope>
    <source>
        <strain evidence="1">HAZT.00-mixed</strain>
        <tissue evidence="1">Whole organism</tissue>
    </source>
</reference>
<dbReference type="InterPro" id="IPR043502">
    <property type="entry name" value="DNA/RNA_pol_sf"/>
</dbReference>
<name>A0A6A0GW68_HYAAZ</name>
<comment type="caution">
    <text evidence="1">The sequence shown here is derived from an EMBL/GenBank/DDBJ whole genome shotgun (WGS) entry which is preliminary data.</text>
</comment>
<dbReference type="PANTHER" id="PTHR47331">
    <property type="entry name" value="PHD-TYPE DOMAIN-CONTAINING PROTEIN"/>
    <property type="match status" value="1"/>
</dbReference>
<sequence length="339" mass="37532">MNRLRVDPDKLQQCVISMGKNIDLGLIEKVPLDEQTPPEGKAWWIPVLPVTHPKRGKVRIVFDSSAKYCGISLNLKLLQGPDINNRLKNVLLNFRDGEIGFMADIESMFYAFSVDKKDRDFLRFYWYEDNDPLKDVIQNRATVHVFGNAPSPAIAIFGLRYATTANEDDASCTEAKNFIQNSFYMDDGVAASNSSEQAIAILKDARKILGKYNRAVIPPKASSTKELDACGWDDPLPDKYKPSWEAWKSSLSSASAVSVLRSYTPAGFQSTDRQLHVFCDASEEAIGYAIYLRSQSSVGEICVSLVMGNSKVAPRGATSIPRMELCAAVEAARAAEETI</sequence>
<organism evidence="1">
    <name type="scientific">Hyalella azteca</name>
    <name type="common">Amphipod</name>
    <dbReference type="NCBI Taxonomy" id="294128"/>
    <lineage>
        <taxon>Eukaryota</taxon>
        <taxon>Metazoa</taxon>
        <taxon>Ecdysozoa</taxon>
        <taxon>Arthropoda</taxon>
        <taxon>Crustacea</taxon>
        <taxon>Multicrustacea</taxon>
        <taxon>Malacostraca</taxon>
        <taxon>Eumalacostraca</taxon>
        <taxon>Peracarida</taxon>
        <taxon>Amphipoda</taxon>
        <taxon>Senticaudata</taxon>
        <taxon>Talitrida</taxon>
        <taxon>Talitroidea</taxon>
        <taxon>Hyalellidae</taxon>
        <taxon>Hyalella</taxon>
    </lineage>
</organism>
<reference evidence="1" key="3">
    <citation type="submission" date="2019-06" db="EMBL/GenBank/DDBJ databases">
        <authorList>
            <person name="Poynton C."/>
            <person name="Hasenbein S."/>
            <person name="Benoit J.B."/>
            <person name="Sepulveda M.S."/>
            <person name="Poelchau M.F."/>
            <person name="Murali S.C."/>
            <person name="Chen S."/>
            <person name="Glastad K.M."/>
            <person name="Werren J.H."/>
            <person name="Vineis J.H."/>
            <person name="Bowen J.L."/>
            <person name="Friedrich M."/>
            <person name="Jones J."/>
            <person name="Robertson H.M."/>
            <person name="Feyereisen R."/>
            <person name="Mechler-Hickson A."/>
            <person name="Mathers N."/>
            <person name="Lee C.E."/>
            <person name="Colbourne J.K."/>
            <person name="Biales A."/>
            <person name="Johnston J.S."/>
            <person name="Wellborn G.A."/>
            <person name="Rosendale A.J."/>
            <person name="Cridge A.G."/>
            <person name="Munoz-Torres M.C."/>
            <person name="Bain P.A."/>
            <person name="Manny A.R."/>
            <person name="Major K.M."/>
            <person name="Lambert F.N."/>
            <person name="Vulpe C.D."/>
            <person name="Tuck P."/>
            <person name="Blalock B.J."/>
            <person name="Lin Y.-Y."/>
            <person name="Smith M.E."/>
            <person name="Ochoa-Acuna H."/>
            <person name="Chen M.-J.M."/>
            <person name="Childers C.P."/>
            <person name="Qu J."/>
            <person name="Dugan S."/>
            <person name="Lee S.L."/>
            <person name="Chao H."/>
            <person name="Dinh H."/>
            <person name="Han Y."/>
            <person name="Doddapaneni H."/>
            <person name="Worley K.C."/>
            <person name="Muzny D.M."/>
            <person name="Gibbs R.A."/>
            <person name="Richards S."/>
        </authorList>
    </citation>
    <scope>NUCLEOTIDE SEQUENCE</scope>
    <source>
        <strain evidence="1">HAZT.00-mixed</strain>
        <tissue evidence="1">Whole organism</tissue>
    </source>
</reference>
<protein>
    <submittedName>
        <fullName evidence="1">Uncharacterized protein</fullName>
    </submittedName>
</protein>
<dbReference type="Proteomes" id="UP000711488">
    <property type="component" value="Unassembled WGS sequence"/>
</dbReference>
<dbReference type="SUPFAM" id="SSF56672">
    <property type="entry name" value="DNA/RNA polymerases"/>
    <property type="match status" value="1"/>
</dbReference>
<reference evidence="1" key="1">
    <citation type="submission" date="2014-08" db="EMBL/GenBank/DDBJ databases">
        <authorList>
            <person name="Murali S."/>
            <person name="Richards S."/>
            <person name="Bandaranaike D."/>
            <person name="Bellair M."/>
            <person name="Blankenburg K."/>
            <person name="Chao H."/>
            <person name="Dinh H."/>
            <person name="Doddapaneni H."/>
            <person name="Dugan-Rocha S."/>
            <person name="Elkadiri S."/>
            <person name="Gnanaolivu R."/>
            <person name="Hughes D."/>
            <person name="Lee S."/>
            <person name="Li M."/>
            <person name="Ming W."/>
            <person name="Munidasa M."/>
            <person name="Muniz J."/>
            <person name="Nguyen L."/>
            <person name="Osuji N."/>
            <person name="Pu L.-L."/>
            <person name="Puazo M."/>
            <person name="Skinner E."/>
            <person name="Qu C."/>
            <person name="Quiroz J."/>
            <person name="Raj R."/>
            <person name="Weissenberger G."/>
            <person name="Xin Y."/>
            <person name="Zou X."/>
            <person name="Han Y."/>
            <person name="Worley K."/>
            <person name="Muzny D."/>
            <person name="Gibbs R."/>
        </authorList>
    </citation>
    <scope>NUCLEOTIDE SEQUENCE</scope>
    <source>
        <strain evidence="1">HAZT.00-mixed</strain>
        <tissue evidence="1">Whole organism</tissue>
    </source>
</reference>
<proteinExistence type="predicted"/>
<dbReference type="GO" id="GO:0071897">
    <property type="term" value="P:DNA biosynthetic process"/>
    <property type="evidence" value="ECO:0007669"/>
    <property type="project" value="UniProtKB-ARBA"/>
</dbReference>
<gene>
    <name evidence="1" type="ORF">HAZT_HAZT000503</name>
</gene>
<dbReference type="EMBL" id="JQDR03013638">
    <property type="protein sequence ID" value="KAA0189314.1"/>
    <property type="molecule type" value="Genomic_DNA"/>
</dbReference>
<dbReference type="Pfam" id="PF05380">
    <property type="entry name" value="Peptidase_A17"/>
    <property type="match status" value="1"/>
</dbReference>
<evidence type="ECO:0000313" key="1">
    <source>
        <dbReference type="EMBL" id="KAA0189314.1"/>
    </source>
</evidence>
<dbReference type="OrthoDB" id="6373780at2759"/>